<keyword evidence="3" id="KW-1185">Reference proteome</keyword>
<comment type="caution">
    <text evidence="2">The sequence shown here is derived from an EMBL/GenBank/DDBJ whole genome shotgun (WGS) entry which is preliminary data.</text>
</comment>
<protein>
    <recommendedName>
        <fullName evidence="1">Aminoglycoside phosphotransferase domain-containing protein</fullName>
    </recommendedName>
</protein>
<dbReference type="InterPro" id="IPR002575">
    <property type="entry name" value="Aminoglycoside_PTrfase"/>
</dbReference>
<dbReference type="Pfam" id="PF01636">
    <property type="entry name" value="APH"/>
    <property type="match status" value="1"/>
</dbReference>
<dbReference type="PANTHER" id="PTHR21310">
    <property type="entry name" value="AMINOGLYCOSIDE PHOSPHOTRANSFERASE-RELATED-RELATED"/>
    <property type="match status" value="1"/>
</dbReference>
<organism evidence="2 3">
    <name type="scientific">Oleoguttula mirabilis</name>
    <dbReference type="NCBI Taxonomy" id="1507867"/>
    <lineage>
        <taxon>Eukaryota</taxon>
        <taxon>Fungi</taxon>
        <taxon>Dikarya</taxon>
        <taxon>Ascomycota</taxon>
        <taxon>Pezizomycotina</taxon>
        <taxon>Dothideomycetes</taxon>
        <taxon>Dothideomycetidae</taxon>
        <taxon>Mycosphaerellales</taxon>
        <taxon>Teratosphaeriaceae</taxon>
        <taxon>Oleoguttula</taxon>
    </lineage>
</organism>
<accession>A0AAV9JEC8</accession>
<dbReference type="AlphaFoldDB" id="A0AAV9JEC8"/>
<gene>
    <name evidence="2" type="ORF">LTR36_005464</name>
</gene>
<proteinExistence type="predicted"/>
<dbReference type="CDD" id="cd05120">
    <property type="entry name" value="APH_ChoK_like"/>
    <property type="match status" value="1"/>
</dbReference>
<dbReference type="InterPro" id="IPR011009">
    <property type="entry name" value="Kinase-like_dom_sf"/>
</dbReference>
<dbReference type="Gene3D" id="3.90.1200.10">
    <property type="match status" value="1"/>
</dbReference>
<dbReference type="EMBL" id="JAVFHQ010000031">
    <property type="protein sequence ID" value="KAK4543569.1"/>
    <property type="molecule type" value="Genomic_DNA"/>
</dbReference>
<dbReference type="PANTHER" id="PTHR21310:SF48">
    <property type="entry name" value="AMINOGLYCOSIDE PHOSPHOTRANSFERASE DOMAIN-CONTAINING PROTEIN"/>
    <property type="match status" value="1"/>
</dbReference>
<reference evidence="2 3" key="1">
    <citation type="submission" date="2021-11" db="EMBL/GenBank/DDBJ databases">
        <title>Black yeast isolated from Biological Soil Crust.</title>
        <authorList>
            <person name="Kurbessoian T."/>
        </authorList>
    </citation>
    <scope>NUCLEOTIDE SEQUENCE [LARGE SCALE GENOMIC DNA]</scope>
    <source>
        <strain evidence="2 3">CCFEE 5522</strain>
    </source>
</reference>
<evidence type="ECO:0000313" key="3">
    <source>
        <dbReference type="Proteomes" id="UP001324427"/>
    </source>
</evidence>
<sequence length="278" mass="31243">MEDQTLPTIAEILASTHFLSHPDSDTKVVKVGEQFAVKYGSRVTLLEAENMEYLANTAVPAPKVYASMKDPEEDRLFIIMEFIEGETLEAALPSLTSAECDSVFDQIRRALIHMRSFPPPDYLGSSGRRPYLDGIFFSDPVDPKTSGPFADEDEMNEGMLRRLAQECVPSHVRLLRTIVESTLQGHRTVFTHADLQPKNILVSRVGSKADGTGGVVEVKIVDWEMSGWYPEYWEFCSASVWEGSKPEWLDAVQDMMVVYPKEFLMVKLIRNTVFLLGG</sequence>
<dbReference type="SUPFAM" id="SSF56112">
    <property type="entry name" value="Protein kinase-like (PK-like)"/>
    <property type="match status" value="1"/>
</dbReference>
<dbReference type="InterPro" id="IPR051678">
    <property type="entry name" value="AGP_Transferase"/>
</dbReference>
<name>A0AAV9JEC8_9PEZI</name>
<feature type="domain" description="Aminoglycoside phosphotransferase" evidence="1">
    <location>
        <begin position="45"/>
        <end position="251"/>
    </location>
</feature>
<dbReference type="Proteomes" id="UP001324427">
    <property type="component" value="Unassembled WGS sequence"/>
</dbReference>
<evidence type="ECO:0000259" key="1">
    <source>
        <dbReference type="Pfam" id="PF01636"/>
    </source>
</evidence>
<evidence type="ECO:0000313" key="2">
    <source>
        <dbReference type="EMBL" id="KAK4543569.1"/>
    </source>
</evidence>